<reference evidence="3 4" key="2">
    <citation type="journal article" date="2021" name="J. Hered.">
        <title>Feather Gene Expression Elucidates the Developmental Basis of Plumage Iridescence in African Starlings.</title>
        <authorList>
            <person name="Rubenstein D.R."/>
            <person name="Corvelo A."/>
            <person name="MacManes M.D."/>
            <person name="Maia R."/>
            <person name="Narzisi G."/>
            <person name="Rousaki A."/>
            <person name="Vandenabeele P."/>
            <person name="Shawkey M.D."/>
            <person name="Solomon J."/>
        </authorList>
    </citation>
    <scope>NUCLEOTIDE SEQUENCE [LARGE SCALE GENOMIC DNA]</scope>
    <source>
        <strain evidence="3">SS15</strain>
    </source>
</reference>
<protein>
    <submittedName>
        <fullName evidence="2">Uncharacterized protein</fullName>
    </submittedName>
</protein>
<evidence type="ECO:0000313" key="3">
    <source>
        <dbReference type="EMBL" id="KAI1235228.1"/>
    </source>
</evidence>
<proteinExistence type="predicted"/>
<dbReference type="Proteomes" id="UP000618051">
    <property type="component" value="Unassembled WGS sequence"/>
</dbReference>
<comment type="caution">
    <text evidence="2">The sequence shown here is derived from an EMBL/GenBank/DDBJ whole genome shotgun (WGS) entry which is preliminary data.</text>
</comment>
<name>A0A835U1Q3_9PASS</name>
<evidence type="ECO:0000256" key="1">
    <source>
        <dbReference type="SAM" id="MobiDB-lite"/>
    </source>
</evidence>
<reference evidence="2" key="1">
    <citation type="submission" date="2020-10" db="EMBL/GenBank/DDBJ databases">
        <title>Feather gene expression reveals the developmental basis of iridescence in African starlings.</title>
        <authorList>
            <person name="Rubenstein D.R."/>
        </authorList>
    </citation>
    <scope>NUCLEOTIDE SEQUENCE</scope>
    <source>
        <strain evidence="2">SS15</strain>
        <tissue evidence="2">Liver</tissue>
    </source>
</reference>
<evidence type="ECO:0000313" key="4">
    <source>
        <dbReference type="Proteomes" id="UP000618051"/>
    </source>
</evidence>
<reference evidence="3" key="3">
    <citation type="submission" date="2022-01" db="EMBL/GenBank/DDBJ databases">
        <authorList>
            <person name="Rubenstein D.R."/>
        </authorList>
    </citation>
    <scope>NUCLEOTIDE SEQUENCE</scope>
    <source>
        <strain evidence="3">SS15</strain>
        <tissue evidence="3">Liver</tissue>
    </source>
</reference>
<keyword evidence="4" id="KW-1185">Reference proteome</keyword>
<dbReference type="EMBL" id="JADDUC010000003">
    <property type="protein sequence ID" value="KAG0135577.1"/>
    <property type="molecule type" value="Genomic_DNA"/>
</dbReference>
<feature type="region of interest" description="Disordered" evidence="1">
    <location>
        <begin position="102"/>
        <end position="129"/>
    </location>
</feature>
<dbReference type="AlphaFoldDB" id="A0A835U1Q3"/>
<gene>
    <name evidence="3" type="ORF">IHE44_0002868</name>
    <name evidence="2" type="ORF">IHE44_005116</name>
</gene>
<organism evidence="2">
    <name type="scientific">Lamprotornis superbus</name>
    <dbReference type="NCBI Taxonomy" id="245042"/>
    <lineage>
        <taxon>Eukaryota</taxon>
        <taxon>Metazoa</taxon>
        <taxon>Chordata</taxon>
        <taxon>Craniata</taxon>
        <taxon>Vertebrata</taxon>
        <taxon>Euteleostomi</taxon>
        <taxon>Archelosauria</taxon>
        <taxon>Archosauria</taxon>
        <taxon>Dinosauria</taxon>
        <taxon>Saurischia</taxon>
        <taxon>Theropoda</taxon>
        <taxon>Coelurosauria</taxon>
        <taxon>Aves</taxon>
        <taxon>Neognathae</taxon>
        <taxon>Neoaves</taxon>
        <taxon>Telluraves</taxon>
        <taxon>Australaves</taxon>
        <taxon>Passeriformes</taxon>
        <taxon>Sturnidae</taxon>
        <taxon>Lamprotornis</taxon>
    </lineage>
</organism>
<dbReference type="EMBL" id="JADDUC020000013">
    <property type="protein sequence ID" value="KAI1235228.1"/>
    <property type="molecule type" value="Genomic_DNA"/>
</dbReference>
<evidence type="ECO:0000313" key="2">
    <source>
        <dbReference type="EMBL" id="KAG0135577.1"/>
    </source>
</evidence>
<accession>A0A835U1Q3</accession>
<sequence>MSNFMVLELEAEEGGWDSSRGFPLKSSARVAGDQCRNSSDMGFCIPRASSLLGSTSNMENNDISGEEVGGAQLGINSTLFLASEQKNKALVLLTTKGTSAEWAPHSVDTKRSGPNHGSQPGQDTAGGDVFSGKGDLIQTHCLMCMLLDVNSATSLAVIPFTGGLELPDSCSSQPPASRSPWLKLTVAGIFSGKTLGGTGGFETSAAAISSRLSLPSSPDDSKSSVFLRSMVVTDPENQLKVDRTELIQECGALALAASTLTQLGIDVMRHKSNACDMLILSQLNKNVILVNRPSRIWGTFINDQCLAGQLIYSGIRSQKRHYLHPTMKGGDVILLFHRKDDTNIMMVQAAPSGSLSQSRNKRGALLPH</sequence>